<evidence type="ECO:0000313" key="6">
    <source>
        <dbReference type="EMBL" id="QUI24713.1"/>
    </source>
</evidence>
<accession>A0A8J8MNZ8</accession>
<keyword evidence="5" id="KW-0449">Lipoprotein</keyword>
<dbReference type="Pfam" id="PF01547">
    <property type="entry name" value="SBP_bac_1"/>
    <property type="match status" value="1"/>
</dbReference>
<sequence>MKKKYMIIFYMAILGLIFFLSWLLSQNQADISVQSIADIPQKVKIRFSSSWGGYDTKAAKIQQVLNNFEKKHPHTDIINESMSGEEFLFTLKTDFASGNDPDVFGLWPGSDFKLLVENEKIADLTDVIKEDLGWFERFGKDAWKYVTVDDKIYGLPFEIIYEGLFINTSIFTEYDIKIPTTFDELLNAVDILKENDMIPIAYNNSPEGSYIYQNMVMKLGGKEDTENPFDADGAIKQCYIDAMYYMKTLYDAGAFPEDAFIMDDKSRNDLFINKKAAMIVQGAWFIGDKGLSPYDSTVDIVGFPNMDGGKSHDSAIIYGCGNGIFHMSQKAWEDDQKREVGIALLRELTSIETVKKITEHSGIISNIYLPENMQHSQSKLYQKGVDLVNASKELIGPPDSFIERGIWDDIIVKQMPRVLEGEVTPEEVFDRVQKEHLSNQ</sequence>
<evidence type="ECO:0000256" key="4">
    <source>
        <dbReference type="ARBA" id="ARBA00023139"/>
    </source>
</evidence>
<keyword evidence="2" id="KW-0732">Signal</keyword>
<name>A0A8J8MNZ8_9FIRM</name>
<dbReference type="AlphaFoldDB" id="A0A8J8MNZ8"/>
<evidence type="ECO:0000256" key="3">
    <source>
        <dbReference type="ARBA" id="ARBA00023136"/>
    </source>
</evidence>
<evidence type="ECO:0000256" key="5">
    <source>
        <dbReference type="ARBA" id="ARBA00023288"/>
    </source>
</evidence>
<evidence type="ECO:0000256" key="2">
    <source>
        <dbReference type="ARBA" id="ARBA00022729"/>
    </source>
</evidence>
<dbReference type="InterPro" id="IPR006059">
    <property type="entry name" value="SBP"/>
</dbReference>
<organism evidence="6 7">
    <name type="scientific">Vallitalea pronyensis</name>
    <dbReference type="NCBI Taxonomy" id="1348613"/>
    <lineage>
        <taxon>Bacteria</taxon>
        <taxon>Bacillati</taxon>
        <taxon>Bacillota</taxon>
        <taxon>Clostridia</taxon>
        <taxon>Lachnospirales</taxon>
        <taxon>Vallitaleaceae</taxon>
        <taxon>Vallitalea</taxon>
    </lineage>
</organism>
<dbReference type="EMBL" id="CP058649">
    <property type="protein sequence ID" value="QUI24713.1"/>
    <property type="molecule type" value="Genomic_DNA"/>
</dbReference>
<dbReference type="PANTHER" id="PTHR43649">
    <property type="entry name" value="ARABINOSE-BINDING PROTEIN-RELATED"/>
    <property type="match status" value="1"/>
</dbReference>
<dbReference type="RefSeq" id="WP_212695407.1">
    <property type="nucleotide sequence ID" value="NZ_CP058649.1"/>
</dbReference>
<dbReference type="Proteomes" id="UP000683246">
    <property type="component" value="Chromosome"/>
</dbReference>
<dbReference type="KEGG" id="vpy:HZI73_21490"/>
<dbReference type="Gene3D" id="3.40.190.10">
    <property type="entry name" value="Periplasmic binding protein-like II"/>
    <property type="match status" value="2"/>
</dbReference>
<dbReference type="PANTHER" id="PTHR43649:SF33">
    <property type="entry name" value="POLYGALACTURONAN_RHAMNOGALACTURONAN-BINDING PROTEIN YTCQ"/>
    <property type="match status" value="1"/>
</dbReference>
<dbReference type="InterPro" id="IPR050490">
    <property type="entry name" value="Bact_solute-bd_prot1"/>
</dbReference>
<protein>
    <submittedName>
        <fullName evidence="6">Extracellular solute-binding protein</fullName>
    </submittedName>
</protein>
<keyword evidence="4" id="KW-0564">Palmitate</keyword>
<evidence type="ECO:0000313" key="7">
    <source>
        <dbReference type="Proteomes" id="UP000683246"/>
    </source>
</evidence>
<reference evidence="6" key="1">
    <citation type="submission" date="2020-07" db="EMBL/GenBank/DDBJ databases">
        <title>Vallitalea pronyensis genome.</title>
        <authorList>
            <person name="Postec A."/>
        </authorList>
    </citation>
    <scope>NUCLEOTIDE SEQUENCE</scope>
    <source>
        <strain evidence="6">FatNI3</strain>
    </source>
</reference>
<dbReference type="SUPFAM" id="SSF53850">
    <property type="entry name" value="Periplasmic binding protein-like II"/>
    <property type="match status" value="1"/>
</dbReference>
<proteinExistence type="predicted"/>
<keyword evidence="7" id="KW-1185">Reference proteome</keyword>
<evidence type="ECO:0000256" key="1">
    <source>
        <dbReference type="ARBA" id="ARBA00022475"/>
    </source>
</evidence>
<keyword evidence="1" id="KW-1003">Cell membrane</keyword>
<gene>
    <name evidence="6" type="ORF">HZI73_21490</name>
</gene>
<keyword evidence="3" id="KW-0472">Membrane</keyword>